<dbReference type="Pfam" id="PF01464">
    <property type="entry name" value="SLT"/>
    <property type="match status" value="1"/>
</dbReference>
<keyword evidence="7" id="KW-1185">Reference proteome</keyword>
<dbReference type="PANTHER" id="PTHR37423:SF2">
    <property type="entry name" value="MEMBRANE-BOUND LYTIC MUREIN TRANSGLYCOSYLASE C"/>
    <property type="match status" value="1"/>
</dbReference>
<dbReference type="GO" id="GO:0042597">
    <property type="term" value="C:periplasmic space"/>
    <property type="evidence" value="ECO:0007669"/>
    <property type="project" value="InterPro"/>
</dbReference>
<protein>
    <submittedName>
        <fullName evidence="6">Lytic transglycosylase domain-containing protein</fullName>
    </submittedName>
</protein>
<dbReference type="OrthoDB" id="9815002at2"/>
<dbReference type="AlphaFoldDB" id="A0A4U1L7X5"/>
<dbReference type="Gene3D" id="1.10.530.10">
    <property type="match status" value="1"/>
</dbReference>
<name>A0A4U1L7X5_9SPHN</name>
<feature type="domain" description="Transglycosylase SLT" evidence="5">
    <location>
        <begin position="526"/>
        <end position="626"/>
    </location>
</feature>
<evidence type="ECO:0000256" key="2">
    <source>
        <dbReference type="ARBA" id="ARBA00009387"/>
    </source>
</evidence>
<dbReference type="EMBL" id="SWKR01000001">
    <property type="protein sequence ID" value="TKD53041.1"/>
    <property type="molecule type" value="Genomic_DNA"/>
</dbReference>
<evidence type="ECO:0000313" key="6">
    <source>
        <dbReference type="EMBL" id="TKD53041.1"/>
    </source>
</evidence>
<dbReference type="GO" id="GO:0004553">
    <property type="term" value="F:hydrolase activity, hydrolyzing O-glycosyl compounds"/>
    <property type="evidence" value="ECO:0007669"/>
    <property type="project" value="InterPro"/>
</dbReference>
<comment type="similarity">
    <text evidence="2">Belongs to the virb1 family.</text>
</comment>
<keyword evidence="3 4" id="KW-0732">Signal</keyword>
<dbReference type="InterPro" id="IPR008258">
    <property type="entry name" value="Transglycosylase_SLT_dom_1"/>
</dbReference>
<proteinExistence type="inferred from homology"/>
<evidence type="ECO:0000256" key="3">
    <source>
        <dbReference type="ARBA" id="ARBA00022729"/>
    </source>
</evidence>
<dbReference type="CDD" id="cd13401">
    <property type="entry name" value="Slt70-like"/>
    <property type="match status" value="1"/>
</dbReference>
<comment type="similarity">
    <text evidence="1">Belongs to the transglycosylase Slt family.</text>
</comment>
<dbReference type="InterPro" id="IPR008939">
    <property type="entry name" value="Lytic_TGlycosylase_superhlx_U"/>
</dbReference>
<sequence>MPGMFSKLALVVAGVSGVAASAHMLAPSAFSAQTSPQQTRPSWPPPGLDRVQPNAQGEVVQQLPSYASDPLVRDIERWKRLQQSDSLPFATYADFLLAHPGWPGEASRRATAETVLDSGASNPALVLRFFDRFPPRTSAGRVRHAEALAAAGRVAEAREAARKAWRAGSLRTADEAKLMTGFAGAIQPADHDARMDALLWAGATSAAQRQLGFVSPGKRALYAARLAFRTRAPDAATLGAAVSEADRNDAGYIADRATWLRASNQSPAARAYLAQPRRLTALPGDVEAWYEVLLTHARAAAADRQYALAYDIARQVDDAYPQGTDVSQQSYGERDDYTSLVWLAGQSAMRDLGRPRDATAMYARYAGGSQTPQTQSKGFYWAGRAAEAAGDRTAANGYYEQAARFADFYYGQLAAERLGRGIRPLPAATTQVDPAARASFQNREVVRAARLLGQMGRAADQGLFVRQIAADAKSEQDHVLAADFARTINRPDLNVMIGRSASLNGHFTQAAHGYPSVSVPGNRSEAWTMIHAIARQESQFDRAAVSHAGARGLMQLMPGTAREQSGKLGLGYNLAGLTSDTGYNIQLGSSYFDRMLSYYGGSYPLAVAAYNAGPGNVNKWLRANGDPRQGVDVLNWVEDIPIFETRNYVQRVLENAVVYDLLNPSRSRSKGPNNLSWYLGKRQPG</sequence>
<dbReference type="SUPFAM" id="SSF53955">
    <property type="entry name" value="Lysozyme-like"/>
    <property type="match status" value="1"/>
</dbReference>
<dbReference type="Gene3D" id="1.25.20.10">
    <property type="entry name" value="Bacterial muramidases"/>
    <property type="match status" value="1"/>
</dbReference>
<accession>A0A4U1L7X5</accession>
<dbReference type="Proteomes" id="UP000309138">
    <property type="component" value="Unassembled WGS sequence"/>
</dbReference>
<feature type="chain" id="PRO_5020488093" evidence="4">
    <location>
        <begin position="32"/>
        <end position="685"/>
    </location>
</feature>
<evidence type="ECO:0000256" key="1">
    <source>
        <dbReference type="ARBA" id="ARBA00007734"/>
    </source>
</evidence>
<feature type="signal peptide" evidence="4">
    <location>
        <begin position="1"/>
        <end position="31"/>
    </location>
</feature>
<dbReference type="PANTHER" id="PTHR37423">
    <property type="entry name" value="SOLUBLE LYTIC MUREIN TRANSGLYCOSYLASE-RELATED"/>
    <property type="match status" value="1"/>
</dbReference>
<comment type="caution">
    <text evidence="6">The sequence shown here is derived from an EMBL/GenBank/DDBJ whole genome shotgun (WGS) entry which is preliminary data.</text>
</comment>
<evidence type="ECO:0000259" key="5">
    <source>
        <dbReference type="Pfam" id="PF01464"/>
    </source>
</evidence>
<organism evidence="6 7">
    <name type="scientific">Sphingomonas baiyangensis</name>
    <dbReference type="NCBI Taxonomy" id="2572576"/>
    <lineage>
        <taxon>Bacteria</taxon>
        <taxon>Pseudomonadati</taxon>
        <taxon>Pseudomonadota</taxon>
        <taxon>Alphaproteobacteria</taxon>
        <taxon>Sphingomonadales</taxon>
        <taxon>Sphingomonadaceae</taxon>
        <taxon>Sphingomonas</taxon>
    </lineage>
</organism>
<dbReference type="InterPro" id="IPR023346">
    <property type="entry name" value="Lysozyme-like_dom_sf"/>
</dbReference>
<evidence type="ECO:0000313" key="7">
    <source>
        <dbReference type="Proteomes" id="UP000309138"/>
    </source>
</evidence>
<evidence type="ECO:0000256" key="4">
    <source>
        <dbReference type="SAM" id="SignalP"/>
    </source>
</evidence>
<gene>
    <name evidence="6" type="ORF">FBR43_01480</name>
</gene>
<dbReference type="SUPFAM" id="SSF48435">
    <property type="entry name" value="Bacterial muramidases"/>
    <property type="match status" value="1"/>
</dbReference>
<reference evidence="6 7" key="1">
    <citation type="submission" date="2019-04" db="EMBL/GenBank/DDBJ databases">
        <authorList>
            <person name="Yang Y."/>
            <person name="Wei D."/>
        </authorList>
    </citation>
    <scope>NUCLEOTIDE SEQUENCE [LARGE SCALE GENOMIC DNA]</scope>
    <source>
        <strain evidence="6 7">L-1-4w-11</strain>
    </source>
</reference>